<dbReference type="AlphaFoldDB" id="A0AAJ2DML6"/>
<sequence>MKKIALSLMGAITVLTMIMMFGPHTKPTTDSKPISIAVQDAHGDTG</sequence>
<accession>A0AAJ2DML6</accession>
<protein>
    <submittedName>
        <fullName evidence="1">Phr family secreted Rap phosphatase inhibitor</fullName>
    </submittedName>
</protein>
<name>A0AAJ2DML6_9BACI</name>
<dbReference type="EMBL" id="VLYX01000056">
    <property type="protein sequence ID" value="MDR4329260.1"/>
    <property type="molecule type" value="Genomic_DNA"/>
</dbReference>
<evidence type="ECO:0000313" key="1">
    <source>
        <dbReference type="EMBL" id="MDR4329260.1"/>
    </source>
</evidence>
<organism evidence="1 2">
    <name type="scientific">Bacillus pseudomycoides</name>
    <dbReference type="NCBI Taxonomy" id="64104"/>
    <lineage>
        <taxon>Bacteria</taxon>
        <taxon>Bacillati</taxon>
        <taxon>Bacillota</taxon>
        <taxon>Bacilli</taxon>
        <taxon>Bacillales</taxon>
        <taxon>Bacillaceae</taxon>
        <taxon>Bacillus</taxon>
        <taxon>Bacillus cereus group</taxon>
    </lineage>
</organism>
<proteinExistence type="predicted"/>
<keyword evidence="1" id="KW-0650">Protein phosphatase inhibitor</keyword>
<reference evidence="1" key="1">
    <citation type="submission" date="2019-07" db="EMBL/GenBank/DDBJ databases">
        <title>Phylogenomic Reclassification of ATCC Bacillus Strains and Various Taxa within the Genus Bacillus.</title>
        <authorList>
            <person name="Riojas M.A."/>
            <person name="Frank A.M."/>
            <person name="Fenn S.L."/>
            <person name="King S.P."/>
            <person name="Brower S.M."/>
            <person name="Hazbon M.H."/>
        </authorList>
    </citation>
    <scope>NUCLEOTIDE SEQUENCE</scope>
    <source>
        <strain evidence="1">NR-12239</strain>
    </source>
</reference>
<dbReference type="Proteomes" id="UP001248134">
    <property type="component" value="Unassembled WGS sequence"/>
</dbReference>
<dbReference type="GO" id="GO:0004864">
    <property type="term" value="F:protein phosphatase inhibitor activity"/>
    <property type="evidence" value="ECO:0007669"/>
    <property type="project" value="UniProtKB-KW"/>
</dbReference>
<evidence type="ECO:0000313" key="2">
    <source>
        <dbReference type="Proteomes" id="UP001248134"/>
    </source>
</evidence>
<dbReference type="RefSeq" id="WP_309440482.1">
    <property type="nucleotide sequence ID" value="NZ_VLYX01000056.1"/>
</dbReference>
<comment type="caution">
    <text evidence="1">The sequence shown here is derived from an EMBL/GenBank/DDBJ whole genome shotgun (WGS) entry which is preliminary data.</text>
</comment>
<gene>
    <name evidence="1" type="ORF">FOS08_26360</name>
</gene>